<dbReference type="CDD" id="cd12107">
    <property type="entry name" value="Hemerythrin"/>
    <property type="match status" value="1"/>
</dbReference>
<evidence type="ECO:0000313" key="5">
    <source>
        <dbReference type="EMBL" id="OAN49462.1"/>
    </source>
</evidence>
<proteinExistence type="inferred from homology"/>
<organism evidence="5 6">
    <name type="scientific">Magnetospirillum moscoviense</name>
    <dbReference type="NCBI Taxonomy" id="1437059"/>
    <lineage>
        <taxon>Bacteria</taxon>
        <taxon>Pseudomonadati</taxon>
        <taxon>Pseudomonadota</taxon>
        <taxon>Alphaproteobacteria</taxon>
        <taxon>Rhodospirillales</taxon>
        <taxon>Rhodospirillaceae</taxon>
        <taxon>Magnetospirillum</taxon>
    </lineage>
</organism>
<keyword evidence="2" id="KW-0479">Metal-binding</keyword>
<dbReference type="SUPFAM" id="SSF47188">
    <property type="entry name" value="Hemerythrin-like"/>
    <property type="match status" value="1"/>
</dbReference>
<evidence type="ECO:0000313" key="6">
    <source>
        <dbReference type="Proteomes" id="UP000078543"/>
    </source>
</evidence>
<dbReference type="PANTHER" id="PTHR37164">
    <property type="entry name" value="BACTERIOHEMERYTHRIN"/>
    <property type="match status" value="1"/>
</dbReference>
<keyword evidence="3" id="KW-0408">Iron</keyword>
<dbReference type="NCBIfam" id="TIGR02481">
    <property type="entry name" value="hemeryth_dom"/>
    <property type="match status" value="1"/>
</dbReference>
<evidence type="ECO:0000256" key="3">
    <source>
        <dbReference type="ARBA" id="ARBA00023004"/>
    </source>
</evidence>
<comment type="similarity">
    <text evidence="1">Belongs to the hemerythrin family.</text>
</comment>
<dbReference type="PANTHER" id="PTHR37164:SF1">
    <property type="entry name" value="BACTERIOHEMERYTHRIN"/>
    <property type="match status" value="1"/>
</dbReference>
<dbReference type="GO" id="GO:0046872">
    <property type="term" value="F:metal ion binding"/>
    <property type="evidence" value="ECO:0007669"/>
    <property type="project" value="UniProtKB-KW"/>
</dbReference>
<protein>
    <recommendedName>
        <fullName evidence="4">Hemerythrin-like domain-containing protein</fullName>
    </recommendedName>
</protein>
<dbReference type="NCBIfam" id="NF033749">
    <property type="entry name" value="bact_hemeryth"/>
    <property type="match status" value="1"/>
</dbReference>
<dbReference type="Proteomes" id="UP000078543">
    <property type="component" value="Unassembled WGS sequence"/>
</dbReference>
<feature type="domain" description="Hemerythrin-like" evidence="4">
    <location>
        <begin position="16"/>
        <end position="133"/>
    </location>
</feature>
<dbReference type="Pfam" id="PF01814">
    <property type="entry name" value="Hemerythrin"/>
    <property type="match status" value="1"/>
</dbReference>
<reference evidence="5 6" key="1">
    <citation type="submission" date="2016-04" db="EMBL/GenBank/DDBJ databases">
        <title>Draft genome sequence of freshwater magnetotactic bacteria Magnetospirillum marisnigri SP-1 and Magnetospirillum moscoviense BB-1.</title>
        <authorList>
            <person name="Koziaeva V."/>
            <person name="Dziuba M.V."/>
            <person name="Ivanov T.M."/>
            <person name="Kuznetsov B."/>
            <person name="Grouzdev D.S."/>
        </authorList>
    </citation>
    <scope>NUCLEOTIDE SEQUENCE [LARGE SCALE GENOMIC DNA]</scope>
    <source>
        <strain evidence="5 6">BB-1</strain>
    </source>
</reference>
<comment type="caution">
    <text evidence="5">The sequence shown here is derived from an EMBL/GenBank/DDBJ whole genome shotgun (WGS) entry which is preliminary data.</text>
</comment>
<evidence type="ECO:0000256" key="2">
    <source>
        <dbReference type="ARBA" id="ARBA00022723"/>
    </source>
</evidence>
<dbReference type="InterPro" id="IPR050669">
    <property type="entry name" value="Hemerythrin"/>
</dbReference>
<dbReference type="InterPro" id="IPR035938">
    <property type="entry name" value="Hemerythrin-like_sf"/>
</dbReference>
<evidence type="ECO:0000256" key="1">
    <source>
        <dbReference type="ARBA" id="ARBA00010587"/>
    </source>
</evidence>
<dbReference type="OrthoDB" id="7305302at2"/>
<dbReference type="AlphaFoldDB" id="A0A178ML49"/>
<gene>
    <name evidence="5" type="ORF">A6A05_13675</name>
</gene>
<dbReference type="InterPro" id="IPR012312">
    <property type="entry name" value="Hemerythrin-like"/>
</dbReference>
<dbReference type="InterPro" id="IPR012827">
    <property type="entry name" value="Hemerythrin_metal-bd"/>
</dbReference>
<keyword evidence="6" id="KW-1185">Reference proteome</keyword>
<dbReference type="EMBL" id="LWQU01000148">
    <property type="protein sequence ID" value="OAN49462.1"/>
    <property type="molecule type" value="Genomic_DNA"/>
</dbReference>
<dbReference type="RefSeq" id="WP_068501557.1">
    <property type="nucleotide sequence ID" value="NZ_LWQU01000148.1"/>
</dbReference>
<dbReference type="STRING" id="1437059.A6A05_13675"/>
<name>A0A178ML49_9PROT</name>
<dbReference type="Gene3D" id="1.20.120.50">
    <property type="entry name" value="Hemerythrin-like"/>
    <property type="match status" value="1"/>
</dbReference>
<accession>A0A178ML49</accession>
<evidence type="ECO:0000259" key="4">
    <source>
        <dbReference type="Pfam" id="PF01814"/>
    </source>
</evidence>
<sequence length="140" mass="16776">MPLIVWDHSYSVGSPQLDADHQRFLDILGRVYDLWRQGQPDTVALNALFDELQSFTDEHFTREETALAAREYPVDLLLAHHEMHHDLKRRVVEFRTRHLSGQGPDRLTDEMIRFLKHWLLDHIMNEDMKYRPFFTQQRHA</sequence>